<evidence type="ECO:0000259" key="6">
    <source>
        <dbReference type="Pfam" id="PF06803"/>
    </source>
</evidence>
<dbReference type="Pfam" id="PF06803">
    <property type="entry name" value="DUF1232"/>
    <property type="match status" value="1"/>
</dbReference>
<evidence type="ECO:0000256" key="2">
    <source>
        <dbReference type="ARBA" id="ARBA00022692"/>
    </source>
</evidence>
<protein>
    <submittedName>
        <fullName evidence="7">DUF1232 domain-containing protein</fullName>
    </submittedName>
</protein>
<comment type="caution">
    <text evidence="7">The sequence shown here is derived from an EMBL/GenBank/DDBJ whole genome shotgun (WGS) entry which is preliminary data.</text>
</comment>
<proteinExistence type="predicted"/>
<organism evidence="7 8">
    <name type="scientific">Pontibacter populi</name>
    <dbReference type="NCBI Taxonomy" id="890055"/>
    <lineage>
        <taxon>Bacteria</taxon>
        <taxon>Pseudomonadati</taxon>
        <taxon>Bacteroidota</taxon>
        <taxon>Cytophagia</taxon>
        <taxon>Cytophagales</taxon>
        <taxon>Hymenobacteraceae</taxon>
        <taxon>Pontibacter</taxon>
    </lineage>
</organism>
<evidence type="ECO:0000313" key="8">
    <source>
        <dbReference type="Proteomes" id="UP001476807"/>
    </source>
</evidence>
<sequence>MTTQLTTLKQKTNALNAEIYALYLSYRDARVKWYVRLLLAVAIGYAISPIDLVPDLVPVFGFLDDVVAVTLGIGFSYHLLTKSVLDHARIEAYDTLSGATAGATIAYRIIGYVWMLFATIVAVLVYKLLFLGVA</sequence>
<feature type="transmembrane region" description="Helical" evidence="5">
    <location>
        <begin position="109"/>
        <end position="129"/>
    </location>
</feature>
<keyword evidence="4 5" id="KW-0472">Membrane</keyword>
<feature type="transmembrane region" description="Helical" evidence="5">
    <location>
        <begin position="56"/>
        <end position="80"/>
    </location>
</feature>
<keyword evidence="2 5" id="KW-0812">Transmembrane</keyword>
<feature type="domain" description="DUF1232" evidence="6">
    <location>
        <begin position="36"/>
        <end position="71"/>
    </location>
</feature>
<evidence type="ECO:0000313" key="7">
    <source>
        <dbReference type="EMBL" id="MER2999530.1"/>
    </source>
</evidence>
<evidence type="ECO:0000256" key="5">
    <source>
        <dbReference type="SAM" id="Phobius"/>
    </source>
</evidence>
<evidence type="ECO:0000256" key="4">
    <source>
        <dbReference type="ARBA" id="ARBA00023136"/>
    </source>
</evidence>
<dbReference type="RefSeq" id="WP_350414382.1">
    <property type="nucleotide sequence ID" value="NZ_JBEOKT010000026.1"/>
</dbReference>
<evidence type="ECO:0000256" key="1">
    <source>
        <dbReference type="ARBA" id="ARBA00004127"/>
    </source>
</evidence>
<reference evidence="7 8" key="1">
    <citation type="submission" date="2024-06" db="EMBL/GenBank/DDBJ databases">
        <title>Pontibacter populi HYL7-15.</title>
        <authorList>
            <person name="Kim M.K."/>
        </authorList>
    </citation>
    <scope>NUCLEOTIDE SEQUENCE [LARGE SCALE GENOMIC DNA]</scope>
    <source>
        <strain evidence="7 8">HYL7-15</strain>
    </source>
</reference>
<dbReference type="Proteomes" id="UP001476807">
    <property type="component" value="Unassembled WGS sequence"/>
</dbReference>
<feature type="transmembrane region" description="Helical" evidence="5">
    <location>
        <begin position="33"/>
        <end position="50"/>
    </location>
</feature>
<gene>
    <name evidence="7" type="ORF">ABS362_18405</name>
</gene>
<keyword evidence="8" id="KW-1185">Reference proteome</keyword>
<evidence type="ECO:0000256" key="3">
    <source>
        <dbReference type="ARBA" id="ARBA00022989"/>
    </source>
</evidence>
<accession>A0ABV1RYP6</accession>
<dbReference type="InterPro" id="IPR010652">
    <property type="entry name" value="DUF1232"/>
</dbReference>
<comment type="subcellular location">
    <subcellularLocation>
        <location evidence="1">Endomembrane system</location>
        <topology evidence="1">Multi-pass membrane protein</topology>
    </subcellularLocation>
</comment>
<dbReference type="EMBL" id="JBEOKT010000026">
    <property type="protein sequence ID" value="MER2999530.1"/>
    <property type="molecule type" value="Genomic_DNA"/>
</dbReference>
<keyword evidence="3 5" id="KW-1133">Transmembrane helix</keyword>
<name>A0ABV1RYP6_9BACT</name>